<evidence type="ECO:0000313" key="5">
    <source>
        <dbReference type="Proteomes" id="UP000295293"/>
    </source>
</evidence>
<keyword evidence="4" id="KW-0575">Peroxidase</keyword>
<gene>
    <name evidence="4" type="ORF">DFR29_105190</name>
</gene>
<dbReference type="InterPro" id="IPR000639">
    <property type="entry name" value="Epox_hydrolase-like"/>
</dbReference>
<dbReference type="Pfam" id="PF00561">
    <property type="entry name" value="Abhydrolase_1"/>
    <property type="match status" value="1"/>
</dbReference>
<keyword evidence="2" id="KW-0472">Membrane</keyword>
<comment type="similarity">
    <text evidence="1">Belongs to the AB hydrolase superfamily. Bacterial non-heme haloperoxidase / perhydrolase family.</text>
</comment>
<dbReference type="InterPro" id="IPR006311">
    <property type="entry name" value="TAT_signal"/>
</dbReference>
<reference evidence="4 5" key="1">
    <citation type="submission" date="2019-03" db="EMBL/GenBank/DDBJ databases">
        <title>Genomic Encyclopedia of Type Strains, Phase IV (KMG-IV): sequencing the most valuable type-strain genomes for metagenomic binning, comparative biology and taxonomic classification.</title>
        <authorList>
            <person name="Goeker M."/>
        </authorList>
    </citation>
    <scope>NUCLEOTIDE SEQUENCE [LARGE SCALE GENOMIC DNA]</scope>
    <source>
        <strain evidence="4 5">DSM 21667</strain>
    </source>
</reference>
<keyword evidence="2" id="KW-0812">Transmembrane</keyword>
<dbReference type="InterPro" id="IPR050471">
    <property type="entry name" value="AB_hydrolase"/>
</dbReference>
<dbReference type="FunFam" id="3.40.50.1820:FF:000205">
    <property type="entry name" value="Non-haem bromoperoxidase BPO-A2"/>
    <property type="match status" value="1"/>
</dbReference>
<evidence type="ECO:0000256" key="1">
    <source>
        <dbReference type="ARBA" id="ARBA00038128"/>
    </source>
</evidence>
<evidence type="ECO:0000259" key="3">
    <source>
        <dbReference type="Pfam" id="PF00561"/>
    </source>
</evidence>
<dbReference type="InterPro" id="IPR029058">
    <property type="entry name" value="AB_hydrolase_fold"/>
</dbReference>
<name>A0A4R6Z0G1_9GAMM</name>
<accession>A0A4R6Z0G1</accession>
<sequence>MSTPLDDDARDTIDAQRRALLAATAAAVGAGIAWPLLAGAATPASPSHPKRGKETSMTTISSKDGTAIYYSDWGKGRPIVFSHGWPLTGDAWEAQRYFFASNGFRAIAHDRRGHGRSGQPWDGNDMDTYADDLAALIEKLDLKDAVLVGHSTGGGEVAHYLGRHGTARVSKAVLVSAVPPVMVKSASNPDGVPKEAFDQIRAGVLADRSGFYRDLASGPFFGFNRPDAKKQQGLIDSFWLQGMAGGLKGQYDCIKQFSEVDYSEDLKKIDIPTLVLHGDDDQIVPIANAAQKSVKLLKKGTLKVYKGGSHALPNVNADEVNADILAFIKS</sequence>
<dbReference type="SUPFAM" id="SSF53474">
    <property type="entry name" value="alpha/beta-Hydrolases"/>
    <property type="match status" value="1"/>
</dbReference>
<feature type="transmembrane region" description="Helical" evidence="2">
    <location>
        <begin position="20"/>
        <end position="41"/>
    </location>
</feature>
<dbReference type="PROSITE" id="PS51318">
    <property type="entry name" value="TAT"/>
    <property type="match status" value="1"/>
</dbReference>
<comment type="caution">
    <text evidence="4">The sequence shown here is derived from an EMBL/GenBank/DDBJ whole genome shotgun (WGS) entry which is preliminary data.</text>
</comment>
<dbReference type="PRINTS" id="PR00412">
    <property type="entry name" value="EPOXHYDRLASE"/>
</dbReference>
<organism evidence="4 5">
    <name type="scientific">Tahibacter aquaticus</name>
    <dbReference type="NCBI Taxonomy" id="520092"/>
    <lineage>
        <taxon>Bacteria</taxon>
        <taxon>Pseudomonadati</taxon>
        <taxon>Pseudomonadota</taxon>
        <taxon>Gammaproteobacteria</taxon>
        <taxon>Lysobacterales</taxon>
        <taxon>Rhodanobacteraceae</taxon>
        <taxon>Tahibacter</taxon>
    </lineage>
</organism>
<keyword evidence="5" id="KW-1185">Reference proteome</keyword>
<dbReference type="AlphaFoldDB" id="A0A4R6Z0G1"/>
<feature type="domain" description="AB hydrolase-1" evidence="3">
    <location>
        <begin position="78"/>
        <end position="311"/>
    </location>
</feature>
<dbReference type="GO" id="GO:0004601">
    <property type="term" value="F:peroxidase activity"/>
    <property type="evidence" value="ECO:0007669"/>
    <property type="project" value="UniProtKB-KW"/>
</dbReference>
<keyword evidence="2" id="KW-1133">Transmembrane helix</keyword>
<dbReference type="PANTHER" id="PTHR43433">
    <property type="entry name" value="HYDROLASE, ALPHA/BETA FOLD FAMILY PROTEIN"/>
    <property type="match status" value="1"/>
</dbReference>
<dbReference type="PRINTS" id="PR00111">
    <property type="entry name" value="ABHYDROLASE"/>
</dbReference>
<dbReference type="InterPro" id="IPR000073">
    <property type="entry name" value="AB_hydrolase_1"/>
</dbReference>
<dbReference type="EMBL" id="SNZH01000005">
    <property type="protein sequence ID" value="TDR45007.1"/>
    <property type="molecule type" value="Genomic_DNA"/>
</dbReference>
<protein>
    <submittedName>
        <fullName evidence="4">Non-heme chloroperoxidase</fullName>
    </submittedName>
</protein>
<dbReference type="PANTHER" id="PTHR43433:SF3">
    <property type="entry name" value="NON-HEME CHLOROPEROXIDASE"/>
    <property type="match status" value="1"/>
</dbReference>
<dbReference type="Gene3D" id="3.40.50.1820">
    <property type="entry name" value="alpha/beta hydrolase"/>
    <property type="match status" value="1"/>
</dbReference>
<evidence type="ECO:0000313" key="4">
    <source>
        <dbReference type="EMBL" id="TDR45007.1"/>
    </source>
</evidence>
<evidence type="ECO:0000256" key="2">
    <source>
        <dbReference type="SAM" id="Phobius"/>
    </source>
</evidence>
<dbReference type="Proteomes" id="UP000295293">
    <property type="component" value="Unassembled WGS sequence"/>
</dbReference>
<proteinExistence type="inferred from homology"/>
<keyword evidence="4" id="KW-0560">Oxidoreductase</keyword>